<dbReference type="RefSeq" id="WP_269597218.1">
    <property type="nucleotide sequence ID" value="NZ_CP114584.1"/>
</dbReference>
<accession>A0ABY7LEE4</accession>
<gene>
    <name evidence="2" type="ORF">N7E60_08885</name>
</gene>
<dbReference type="EMBL" id="CP114584">
    <property type="protein sequence ID" value="WBA13845.1"/>
    <property type="molecule type" value="Genomic_DNA"/>
</dbReference>
<dbReference type="Proteomes" id="UP001164676">
    <property type="component" value="Chromosome"/>
</dbReference>
<feature type="coiled-coil region" evidence="1">
    <location>
        <begin position="54"/>
        <end position="88"/>
    </location>
</feature>
<reference evidence="2" key="1">
    <citation type="submission" date="2022-09" db="EMBL/GenBank/DDBJ databases">
        <authorList>
            <person name="Li Z.-J."/>
        </authorList>
    </citation>
    <scope>NUCLEOTIDE SEQUENCE</scope>
    <source>
        <strain evidence="2">TGB10</strain>
    </source>
</reference>
<evidence type="ECO:0000256" key="1">
    <source>
        <dbReference type="SAM" id="Coils"/>
    </source>
</evidence>
<evidence type="ECO:0000313" key="3">
    <source>
        <dbReference type="Proteomes" id="UP001164676"/>
    </source>
</evidence>
<sequence length="143" mass="15986">MKIAIAYVGPKEFKRDTITGSRQVFPQNKPIEVSEEVAAVLMRFDKVFVEADQVDDVLKAREEKEQVRKEAEAKAEEVRKAAEAESSMVVTLGGEEIDLNKLNGAQVATLVESHDLDITKEPQEKVDAFKKRVRDAIRASEGE</sequence>
<proteinExistence type="predicted"/>
<keyword evidence="3" id="KW-1185">Reference proteome</keyword>
<protein>
    <submittedName>
        <fullName evidence="2">Uncharacterized protein</fullName>
    </submittedName>
</protein>
<keyword evidence="1" id="KW-0175">Coiled coil</keyword>
<organism evidence="2 3">
    <name type="scientific">Salinivibrio proteolyticus</name>
    <dbReference type="NCBI Taxonomy" id="334715"/>
    <lineage>
        <taxon>Bacteria</taxon>
        <taxon>Pseudomonadati</taxon>
        <taxon>Pseudomonadota</taxon>
        <taxon>Gammaproteobacteria</taxon>
        <taxon>Vibrionales</taxon>
        <taxon>Vibrionaceae</taxon>
        <taxon>Salinivibrio</taxon>
    </lineage>
</organism>
<evidence type="ECO:0000313" key="2">
    <source>
        <dbReference type="EMBL" id="WBA13845.1"/>
    </source>
</evidence>
<name>A0ABY7LEE4_9GAMM</name>